<keyword evidence="1" id="KW-0472">Membrane</keyword>
<keyword evidence="3" id="KW-1185">Reference proteome</keyword>
<sequence length="348" mass="37820">MGFGLLLPLTGLLGAAVVFAGWLSVLRTVFTPRRTSTVAARWSVRVVAVAVFALARRTPRRLRERVLDTCMPVSVFLMLWVWLASQVAGFGLVAVAVGVLRPEPGEVVRFLTLDGGGSGAGLALLAWVSCAMVLAVFFVHLLRLLDSFRRRELLVTGGMITAVVPSDAEVLLVDHLRTGSRERLDGAFAQWSAWLADIRATHVSYPSLLYYRPASQFEWLRAAVVVLDAAALVQAIAPQWAPPHTKALLHNGSCCLEESASRLGLRVPRTEVSLHGREEHAFSDAIGAALSAGLPPERTGEDAWHAFQSARTRYAPHVSMISAHLMYDFELPASPDSVADERSRTPVA</sequence>
<name>A0ABW1PDA7_9PSEU</name>
<dbReference type="EMBL" id="JBHSQO010000045">
    <property type="protein sequence ID" value="MFC6093546.1"/>
    <property type="molecule type" value="Genomic_DNA"/>
</dbReference>
<protein>
    <submittedName>
        <fullName evidence="2">Uncharacterized protein</fullName>
    </submittedName>
</protein>
<evidence type="ECO:0000256" key="1">
    <source>
        <dbReference type="SAM" id="Phobius"/>
    </source>
</evidence>
<gene>
    <name evidence="2" type="ORF">ACFP3R_30110</name>
</gene>
<dbReference type="RefSeq" id="WP_380640853.1">
    <property type="nucleotide sequence ID" value="NZ_JBHSQO010000045.1"/>
</dbReference>
<feature type="transmembrane region" description="Helical" evidence="1">
    <location>
        <begin position="75"/>
        <end position="100"/>
    </location>
</feature>
<dbReference type="Proteomes" id="UP001596220">
    <property type="component" value="Unassembled WGS sequence"/>
</dbReference>
<keyword evidence="1" id="KW-1133">Transmembrane helix</keyword>
<accession>A0ABW1PDA7</accession>
<proteinExistence type="predicted"/>
<organism evidence="2 3">
    <name type="scientific">Saccharothrix lopnurensis</name>
    <dbReference type="NCBI Taxonomy" id="1670621"/>
    <lineage>
        <taxon>Bacteria</taxon>
        <taxon>Bacillati</taxon>
        <taxon>Actinomycetota</taxon>
        <taxon>Actinomycetes</taxon>
        <taxon>Pseudonocardiales</taxon>
        <taxon>Pseudonocardiaceae</taxon>
        <taxon>Saccharothrix</taxon>
    </lineage>
</organism>
<evidence type="ECO:0000313" key="3">
    <source>
        <dbReference type="Proteomes" id="UP001596220"/>
    </source>
</evidence>
<feature type="transmembrane region" description="Helical" evidence="1">
    <location>
        <begin position="120"/>
        <end position="142"/>
    </location>
</feature>
<evidence type="ECO:0000313" key="2">
    <source>
        <dbReference type="EMBL" id="MFC6093546.1"/>
    </source>
</evidence>
<keyword evidence="1" id="KW-0812">Transmembrane</keyword>
<comment type="caution">
    <text evidence="2">The sequence shown here is derived from an EMBL/GenBank/DDBJ whole genome shotgun (WGS) entry which is preliminary data.</text>
</comment>
<reference evidence="3" key="1">
    <citation type="journal article" date="2019" name="Int. J. Syst. Evol. Microbiol.">
        <title>The Global Catalogue of Microorganisms (GCM) 10K type strain sequencing project: providing services to taxonomists for standard genome sequencing and annotation.</title>
        <authorList>
            <consortium name="The Broad Institute Genomics Platform"/>
            <consortium name="The Broad Institute Genome Sequencing Center for Infectious Disease"/>
            <person name="Wu L."/>
            <person name="Ma J."/>
        </authorList>
    </citation>
    <scope>NUCLEOTIDE SEQUENCE [LARGE SCALE GENOMIC DNA]</scope>
    <source>
        <strain evidence="3">CGMCC 4.7246</strain>
    </source>
</reference>